<evidence type="ECO:0000313" key="1">
    <source>
        <dbReference type="EMBL" id="QHU17519.1"/>
    </source>
</evidence>
<protein>
    <submittedName>
        <fullName evidence="1">Uncharacterized protein</fullName>
    </submittedName>
</protein>
<name>A0A6C0KIP9_9ZZZZ</name>
<dbReference type="AlphaFoldDB" id="A0A6C0KIP9"/>
<sequence>MYGLYDLELMYGESIKLEEDGSVLLIKPNSLLGEIHFTPSNNIESLLKFLEVHLPVC</sequence>
<dbReference type="EMBL" id="MN740916">
    <property type="protein sequence ID" value="QHU17519.1"/>
    <property type="molecule type" value="Genomic_DNA"/>
</dbReference>
<accession>A0A6C0KIP9</accession>
<organism evidence="1">
    <name type="scientific">viral metagenome</name>
    <dbReference type="NCBI Taxonomy" id="1070528"/>
    <lineage>
        <taxon>unclassified sequences</taxon>
        <taxon>metagenomes</taxon>
        <taxon>organismal metagenomes</taxon>
    </lineage>
</organism>
<proteinExistence type="predicted"/>
<reference evidence="1" key="1">
    <citation type="journal article" date="2020" name="Nature">
        <title>Giant virus diversity and host interactions through global metagenomics.</title>
        <authorList>
            <person name="Schulz F."/>
            <person name="Roux S."/>
            <person name="Paez-Espino D."/>
            <person name="Jungbluth S."/>
            <person name="Walsh D.A."/>
            <person name="Denef V.J."/>
            <person name="McMahon K.D."/>
            <person name="Konstantinidis K.T."/>
            <person name="Eloe-Fadrosh E.A."/>
            <person name="Kyrpides N.C."/>
            <person name="Woyke T."/>
        </authorList>
    </citation>
    <scope>NUCLEOTIDE SEQUENCE</scope>
    <source>
        <strain evidence="1">GVMAG-S-3300012919-55</strain>
    </source>
</reference>